<keyword evidence="1" id="KW-0472">Membrane</keyword>
<comment type="caution">
    <text evidence="2">The sequence shown here is derived from an EMBL/GenBank/DDBJ whole genome shotgun (WGS) entry which is preliminary data.</text>
</comment>
<feature type="transmembrane region" description="Helical" evidence="1">
    <location>
        <begin position="59"/>
        <end position="83"/>
    </location>
</feature>
<dbReference type="EMBL" id="BAABGY010000008">
    <property type="protein sequence ID" value="GAA4334658.1"/>
    <property type="molecule type" value="Genomic_DNA"/>
</dbReference>
<dbReference type="Proteomes" id="UP001501725">
    <property type="component" value="Unassembled WGS sequence"/>
</dbReference>
<keyword evidence="1" id="KW-0812">Transmembrane</keyword>
<gene>
    <name evidence="2" type="ORF">GCM10023184_28900</name>
</gene>
<evidence type="ECO:0000313" key="3">
    <source>
        <dbReference type="Proteomes" id="UP001501725"/>
    </source>
</evidence>
<keyword evidence="1" id="KW-1133">Transmembrane helix</keyword>
<reference evidence="3" key="1">
    <citation type="journal article" date="2019" name="Int. J. Syst. Evol. Microbiol.">
        <title>The Global Catalogue of Microorganisms (GCM) 10K type strain sequencing project: providing services to taxonomists for standard genome sequencing and annotation.</title>
        <authorList>
            <consortium name="The Broad Institute Genomics Platform"/>
            <consortium name="The Broad Institute Genome Sequencing Center for Infectious Disease"/>
            <person name="Wu L."/>
            <person name="Ma J."/>
        </authorList>
    </citation>
    <scope>NUCLEOTIDE SEQUENCE [LARGE SCALE GENOMIC DNA]</scope>
    <source>
        <strain evidence="3">JCM 17919</strain>
    </source>
</reference>
<keyword evidence="3" id="KW-1185">Reference proteome</keyword>
<dbReference type="RefSeq" id="WP_345256463.1">
    <property type="nucleotide sequence ID" value="NZ_BAABGY010000008.1"/>
</dbReference>
<feature type="transmembrane region" description="Helical" evidence="1">
    <location>
        <begin position="15"/>
        <end position="39"/>
    </location>
</feature>
<feature type="transmembrane region" description="Helical" evidence="1">
    <location>
        <begin position="122"/>
        <end position="144"/>
    </location>
</feature>
<organism evidence="2 3">
    <name type="scientific">Flaviaesturariibacter amylovorans</name>
    <dbReference type="NCBI Taxonomy" id="1084520"/>
    <lineage>
        <taxon>Bacteria</taxon>
        <taxon>Pseudomonadati</taxon>
        <taxon>Bacteroidota</taxon>
        <taxon>Chitinophagia</taxon>
        <taxon>Chitinophagales</taxon>
        <taxon>Chitinophagaceae</taxon>
        <taxon>Flaviaestuariibacter</taxon>
    </lineage>
</organism>
<feature type="transmembrane region" description="Helical" evidence="1">
    <location>
        <begin position="95"/>
        <end position="116"/>
    </location>
</feature>
<evidence type="ECO:0000256" key="1">
    <source>
        <dbReference type="SAM" id="Phobius"/>
    </source>
</evidence>
<proteinExistence type="predicted"/>
<sequence length="152" mass="16680">MKQHTNARISVKFRVLFYILQSLILLTSLNALAAGYSMIVDPSGKSLGFQPGMLAHSPFGNYLVPGILLAFFVGVLPMALFVLLAFPRLSACPRLLWWGTLCFGAGLGLWIFVQVLLIGFVFFLQAVIAAVAVSVILICLVPPFQHRYQPGR</sequence>
<name>A0ABP8H5F1_9BACT</name>
<accession>A0ABP8H5F1</accession>
<evidence type="ECO:0000313" key="2">
    <source>
        <dbReference type="EMBL" id="GAA4334658.1"/>
    </source>
</evidence>
<protein>
    <submittedName>
        <fullName evidence="2">Uncharacterized protein</fullName>
    </submittedName>
</protein>